<evidence type="ECO:0000256" key="3">
    <source>
        <dbReference type="ARBA" id="ARBA00022723"/>
    </source>
</evidence>
<evidence type="ECO:0000313" key="9">
    <source>
        <dbReference type="Proteomes" id="UP000185511"/>
    </source>
</evidence>
<feature type="binding site" evidence="5">
    <location>
        <position position="358"/>
    </location>
    <ligand>
        <name>Zn(2+)</name>
        <dbReference type="ChEBI" id="CHEBI:29105"/>
    </ligand>
</feature>
<dbReference type="PROSITE" id="PS50970">
    <property type="entry name" value="HCY"/>
    <property type="match status" value="1"/>
</dbReference>
<dbReference type="GO" id="GO:0033528">
    <property type="term" value="P:S-methylmethionine cycle"/>
    <property type="evidence" value="ECO:0007669"/>
    <property type="project" value="TreeGrafter"/>
</dbReference>
<evidence type="ECO:0000259" key="7">
    <source>
        <dbReference type="PROSITE" id="PS50970"/>
    </source>
</evidence>
<keyword evidence="2 5" id="KW-0808">Transferase</keyword>
<dbReference type="Proteomes" id="UP000185511">
    <property type="component" value="Chromosome"/>
</dbReference>
<evidence type="ECO:0000256" key="2">
    <source>
        <dbReference type="ARBA" id="ARBA00022679"/>
    </source>
</evidence>
<feature type="binding site" evidence="5">
    <location>
        <position position="357"/>
    </location>
    <ligand>
        <name>Zn(2+)</name>
        <dbReference type="ChEBI" id="CHEBI:29105"/>
    </ligand>
</feature>
<dbReference type="PANTHER" id="PTHR46015:SF1">
    <property type="entry name" value="HOMOCYSTEINE S-METHYLTRANSFERASE-LIKE ISOFORM 1"/>
    <property type="match status" value="1"/>
</dbReference>
<name>A0AAC9LDX7_9PSEU</name>
<organism evidence="8 9">
    <name type="scientific">Actinoalloteichus fjordicus</name>
    <dbReference type="NCBI Taxonomy" id="1612552"/>
    <lineage>
        <taxon>Bacteria</taxon>
        <taxon>Bacillati</taxon>
        <taxon>Actinomycetota</taxon>
        <taxon>Actinomycetes</taxon>
        <taxon>Pseudonocardiales</taxon>
        <taxon>Pseudonocardiaceae</taxon>
        <taxon>Actinoalloteichus</taxon>
    </lineage>
</organism>
<protein>
    <submittedName>
        <fullName evidence="8">Homocysteine S-methyltransferase</fullName>
        <ecNumber evidence="8">2.1.1.10</ecNumber>
    </submittedName>
</protein>
<dbReference type="PIRSF" id="PIRSF037505">
    <property type="entry name" value="Betaine_HMT"/>
    <property type="match status" value="1"/>
</dbReference>
<evidence type="ECO:0000313" key="8">
    <source>
        <dbReference type="EMBL" id="APU14519.1"/>
    </source>
</evidence>
<keyword evidence="4 5" id="KW-0862">Zinc</keyword>
<dbReference type="GO" id="GO:0032259">
    <property type="term" value="P:methylation"/>
    <property type="evidence" value="ECO:0007669"/>
    <property type="project" value="UniProtKB-KW"/>
</dbReference>
<feature type="binding site" evidence="5">
    <location>
        <position position="294"/>
    </location>
    <ligand>
        <name>Zn(2+)</name>
        <dbReference type="ChEBI" id="CHEBI:29105"/>
    </ligand>
</feature>
<dbReference type="EC" id="2.1.1.10" evidence="8"/>
<dbReference type="NCBIfam" id="NF007020">
    <property type="entry name" value="PRK09485.1"/>
    <property type="match status" value="1"/>
</dbReference>
<dbReference type="PANTHER" id="PTHR46015">
    <property type="entry name" value="ZGC:172121"/>
    <property type="match status" value="1"/>
</dbReference>
<comment type="cofactor">
    <cofactor evidence="5">
        <name>Zn(2+)</name>
        <dbReference type="ChEBI" id="CHEBI:29105"/>
    </cofactor>
</comment>
<dbReference type="EMBL" id="CP016076">
    <property type="protein sequence ID" value="APU14519.1"/>
    <property type="molecule type" value="Genomic_DNA"/>
</dbReference>
<sequence>MTDGEFDRLPVLGEPWLSSGRPVVLDGGLATELERRGHDLSGALWSARLLRDAPEEIVAAHRAFFLAGAQVAITASYQASLPGLAAAGVDRAEAAALLSSSVALARRARDEIVAGRLTRSAASSSQDSRDVACPVDGGRIDPAATRHRGAAARSNSVDHGGTQAEARAPGERTADRGEAEQRLLVAASIGPYGAYLADGSEYRGRYGLTVGQLRAFHRPRLRLLAETAPDLLAIETIPDVDEAAAVLAELDGLGLPAWLTFTSTGMHTRAGQPLAEAFAMVRGRADVVAVGVNCASPVGVAEVVRLAAECSGKPVVVYPDGGEVWNASERAWAGPGRFRPGDVRDWIAAGARLVGGCCRVRPAEIAALAAEVDACT</sequence>
<dbReference type="KEGG" id="acad:UA74_12295"/>
<reference evidence="9" key="1">
    <citation type="submission" date="2016-06" db="EMBL/GenBank/DDBJ databases">
        <title>Complete genome sequence of Actinoalloteichus fjordicus DSM 46855 (=ADI127-17), type strain of the new species Actinoalloteichus fjordicus.</title>
        <authorList>
            <person name="Ruckert C."/>
            <person name="Nouioui I."/>
            <person name="Willmese J."/>
            <person name="van Wezel G."/>
            <person name="Klenk H.-P."/>
            <person name="Kalinowski J."/>
            <person name="Zotchev S.B."/>
        </authorList>
    </citation>
    <scope>NUCLEOTIDE SEQUENCE [LARGE SCALE GENOMIC DNA]</scope>
    <source>
        <strain evidence="9">ADI127-7</strain>
    </source>
</reference>
<dbReference type="Pfam" id="PF02574">
    <property type="entry name" value="S-methyl_trans"/>
    <property type="match status" value="1"/>
</dbReference>
<dbReference type="GO" id="GO:0008898">
    <property type="term" value="F:S-adenosylmethionine-homocysteine S-methyltransferase activity"/>
    <property type="evidence" value="ECO:0007669"/>
    <property type="project" value="TreeGrafter"/>
</dbReference>
<feature type="domain" description="Hcy-binding" evidence="7">
    <location>
        <begin position="11"/>
        <end position="372"/>
    </location>
</feature>
<feature type="region of interest" description="Disordered" evidence="6">
    <location>
        <begin position="123"/>
        <end position="177"/>
    </location>
</feature>
<dbReference type="InterPro" id="IPR051486">
    <property type="entry name" value="Hcy_S-methyltransferase"/>
</dbReference>
<dbReference type="SUPFAM" id="SSF82282">
    <property type="entry name" value="Homocysteine S-methyltransferase"/>
    <property type="match status" value="1"/>
</dbReference>
<feature type="compositionally biased region" description="Basic and acidic residues" evidence="6">
    <location>
        <begin position="168"/>
        <end position="177"/>
    </location>
</feature>
<keyword evidence="9" id="KW-1185">Reference proteome</keyword>
<evidence type="ECO:0000256" key="1">
    <source>
        <dbReference type="ARBA" id="ARBA00022603"/>
    </source>
</evidence>
<evidence type="ECO:0000256" key="6">
    <source>
        <dbReference type="SAM" id="MobiDB-lite"/>
    </source>
</evidence>
<keyword evidence="1 5" id="KW-0489">Methyltransferase</keyword>
<dbReference type="AlphaFoldDB" id="A0AAC9LDX7"/>
<accession>A0AAC9LDX7</accession>
<keyword evidence="3 5" id="KW-0479">Metal-binding</keyword>
<evidence type="ECO:0000256" key="5">
    <source>
        <dbReference type="PROSITE-ProRule" id="PRU00333"/>
    </source>
</evidence>
<proteinExistence type="predicted"/>
<gene>
    <name evidence="8" type="ORF">UA74_12295</name>
</gene>
<dbReference type="GO" id="GO:0009086">
    <property type="term" value="P:methionine biosynthetic process"/>
    <property type="evidence" value="ECO:0007669"/>
    <property type="project" value="InterPro"/>
</dbReference>
<dbReference type="InterPro" id="IPR036589">
    <property type="entry name" value="HCY_dom_sf"/>
</dbReference>
<evidence type="ECO:0000256" key="4">
    <source>
        <dbReference type="ARBA" id="ARBA00022833"/>
    </source>
</evidence>
<dbReference type="GO" id="GO:0008270">
    <property type="term" value="F:zinc ion binding"/>
    <property type="evidence" value="ECO:0007669"/>
    <property type="project" value="InterPro"/>
</dbReference>
<dbReference type="InterPro" id="IPR003726">
    <property type="entry name" value="HCY_dom"/>
</dbReference>
<dbReference type="InterPro" id="IPR017226">
    <property type="entry name" value="BHMT-like"/>
</dbReference>
<dbReference type="Gene3D" id="3.20.20.330">
    <property type="entry name" value="Homocysteine-binding-like domain"/>
    <property type="match status" value="1"/>
</dbReference>